<dbReference type="InterPro" id="IPR012902">
    <property type="entry name" value="N_methyl_site"/>
</dbReference>
<reference evidence="2 3" key="1">
    <citation type="journal article" date="2015" name="Nature">
        <title>rRNA introns, odd ribosomes, and small enigmatic genomes across a large radiation of phyla.</title>
        <authorList>
            <person name="Brown C.T."/>
            <person name="Hug L.A."/>
            <person name="Thomas B.C."/>
            <person name="Sharon I."/>
            <person name="Castelle C.J."/>
            <person name="Singh A."/>
            <person name="Wilkins M.J."/>
            <person name="Williams K.H."/>
            <person name="Banfield J.F."/>
        </authorList>
    </citation>
    <scope>NUCLEOTIDE SEQUENCE [LARGE SCALE GENOMIC DNA]</scope>
</reference>
<dbReference type="Pfam" id="PF07963">
    <property type="entry name" value="N_methyl"/>
    <property type="match status" value="1"/>
</dbReference>
<protein>
    <submittedName>
        <fullName evidence="2">Tfp pilus assembly protein, major pilin</fullName>
    </submittedName>
</protein>
<organism evidence="2 3">
    <name type="scientific">Candidatus Woesebacteria bacterium GW2011_GWA1_39_8</name>
    <dbReference type="NCBI Taxonomy" id="1618552"/>
    <lineage>
        <taxon>Bacteria</taxon>
        <taxon>Candidatus Woeseibacteriota</taxon>
    </lineage>
</organism>
<dbReference type="InterPro" id="IPR045584">
    <property type="entry name" value="Pilin-like"/>
</dbReference>
<dbReference type="Gene3D" id="3.30.700.10">
    <property type="entry name" value="Glycoprotein, Type 4 Pilin"/>
    <property type="match status" value="1"/>
</dbReference>
<evidence type="ECO:0000256" key="1">
    <source>
        <dbReference type="SAM" id="Phobius"/>
    </source>
</evidence>
<sequence length="167" mass="17574">MKLVKKEINIGFTLIELLIVMAILGALSAIALVTFPANFIKARNTTRINDLKQYQIAAETYANKNNGLYLEESTSVAADGVCTALGFGTSCAKDSYDGQVKCGGTTCRYFYQTDNQSCATGSPCATKYVIYAALEVRSGAAQYYQVCSTGKSGIAAAAPSGGTCSVP</sequence>
<evidence type="ECO:0000313" key="3">
    <source>
        <dbReference type="Proteomes" id="UP000034793"/>
    </source>
</evidence>
<evidence type="ECO:0000313" key="2">
    <source>
        <dbReference type="EMBL" id="KKR28618.1"/>
    </source>
</evidence>
<accession>A0A0G0PL59</accession>
<name>A0A0G0PL59_9BACT</name>
<dbReference type="NCBIfam" id="TIGR02532">
    <property type="entry name" value="IV_pilin_GFxxxE"/>
    <property type="match status" value="1"/>
</dbReference>
<keyword evidence="1" id="KW-1133">Transmembrane helix</keyword>
<dbReference type="Proteomes" id="UP000034793">
    <property type="component" value="Unassembled WGS sequence"/>
</dbReference>
<dbReference type="SUPFAM" id="SSF54523">
    <property type="entry name" value="Pili subunits"/>
    <property type="match status" value="1"/>
</dbReference>
<comment type="caution">
    <text evidence="2">The sequence shown here is derived from an EMBL/GenBank/DDBJ whole genome shotgun (WGS) entry which is preliminary data.</text>
</comment>
<keyword evidence="1" id="KW-0472">Membrane</keyword>
<feature type="transmembrane region" description="Helical" evidence="1">
    <location>
        <begin position="12"/>
        <end position="35"/>
    </location>
</feature>
<dbReference type="EMBL" id="LBXL01000045">
    <property type="protein sequence ID" value="KKR28618.1"/>
    <property type="molecule type" value="Genomic_DNA"/>
</dbReference>
<dbReference type="AlphaFoldDB" id="A0A0G0PL59"/>
<proteinExistence type="predicted"/>
<keyword evidence="1" id="KW-0812">Transmembrane</keyword>
<gene>
    <name evidence="2" type="ORF">UT61_C0045G0004</name>
</gene>